<organism evidence="2 3">
    <name type="scientific">Calocera cornea HHB12733</name>
    <dbReference type="NCBI Taxonomy" id="1353952"/>
    <lineage>
        <taxon>Eukaryota</taxon>
        <taxon>Fungi</taxon>
        <taxon>Dikarya</taxon>
        <taxon>Basidiomycota</taxon>
        <taxon>Agaricomycotina</taxon>
        <taxon>Dacrymycetes</taxon>
        <taxon>Dacrymycetales</taxon>
        <taxon>Dacrymycetaceae</taxon>
        <taxon>Calocera</taxon>
    </lineage>
</organism>
<feature type="region of interest" description="Disordered" evidence="1">
    <location>
        <begin position="1"/>
        <end position="21"/>
    </location>
</feature>
<protein>
    <submittedName>
        <fullName evidence="2">Uncharacterized protein</fullName>
    </submittedName>
</protein>
<feature type="compositionally biased region" description="Basic residues" evidence="1">
    <location>
        <begin position="8"/>
        <end position="17"/>
    </location>
</feature>
<dbReference type="Proteomes" id="UP000076842">
    <property type="component" value="Unassembled WGS sequence"/>
</dbReference>
<feature type="region of interest" description="Disordered" evidence="1">
    <location>
        <begin position="118"/>
        <end position="179"/>
    </location>
</feature>
<dbReference type="InParanoid" id="A0A165GXB5"/>
<feature type="compositionally biased region" description="Basic and acidic residues" evidence="1">
    <location>
        <begin position="167"/>
        <end position="179"/>
    </location>
</feature>
<evidence type="ECO:0000313" key="2">
    <source>
        <dbReference type="EMBL" id="KZT58607.1"/>
    </source>
</evidence>
<dbReference type="EMBL" id="KV423949">
    <property type="protein sequence ID" value="KZT58607.1"/>
    <property type="molecule type" value="Genomic_DNA"/>
</dbReference>
<proteinExistence type="predicted"/>
<evidence type="ECO:0000256" key="1">
    <source>
        <dbReference type="SAM" id="MobiDB-lite"/>
    </source>
</evidence>
<name>A0A165GXB5_9BASI</name>
<dbReference type="AlphaFoldDB" id="A0A165GXB5"/>
<reference evidence="2 3" key="1">
    <citation type="journal article" date="2016" name="Mol. Biol. Evol.">
        <title>Comparative Genomics of Early-Diverging Mushroom-Forming Fungi Provides Insights into the Origins of Lignocellulose Decay Capabilities.</title>
        <authorList>
            <person name="Nagy L.G."/>
            <person name="Riley R."/>
            <person name="Tritt A."/>
            <person name="Adam C."/>
            <person name="Daum C."/>
            <person name="Floudas D."/>
            <person name="Sun H."/>
            <person name="Yadav J.S."/>
            <person name="Pangilinan J."/>
            <person name="Larsson K.H."/>
            <person name="Matsuura K."/>
            <person name="Barry K."/>
            <person name="Labutti K."/>
            <person name="Kuo R."/>
            <person name="Ohm R.A."/>
            <person name="Bhattacharya S.S."/>
            <person name="Shirouzu T."/>
            <person name="Yoshinaga Y."/>
            <person name="Martin F.M."/>
            <person name="Grigoriev I.V."/>
            <person name="Hibbett D.S."/>
        </authorList>
    </citation>
    <scope>NUCLEOTIDE SEQUENCE [LARGE SCALE GENOMIC DNA]</scope>
    <source>
        <strain evidence="2 3">HHB12733</strain>
    </source>
</reference>
<feature type="compositionally biased region" description="Low complexity" evidence="1">
    <location>
        <begin position="145"/>
        <end position="158"/>
    </location>
</feature>
<keyword evidence="3" id="KW-1185">Reference proteome</keyword>
<evidence type="ECO:0000313" key="3">
    <source>
        <dbReference type="Proteomes" id="UP000076842"/>
    </source>
</evidence>
<gene>
    <name evidence="2" type="ORF">CALCODRAFT_234045</name>
</gene>
<accession>A0A165GXB5</accession>
<sequence>MHAFGVGRRWKSPARSRRASDQRESRVLWSCTGIHLVTGVSRVNLRAERRYALEPAVAFGAFGAPCPPAARRGVTNPPIVRPARGGTFCLSRAPLAGANRADAVPCGICPRVALRRGSGPGGAHVVGNPQVAPGPHSSRRRRPRYAASGGLHNTPAPRTHARPPPDSSDRHSERPSNRR</sequence>